<keyword evidence="3" id="KW-1185">Reference proteome</keyword>
<dbReference type="InterPro" id="IPR035093">
    <property type="entry name" value="RelE/ParE_toxin_dom_sf"/>
</dbReference>
<dbReference type="AlphaFoldDB" id="A0A1G9A978"/>
<dbReference type="Pfam" id="PF05016">
    <property type="entry name" value="ParE_toxin"/>
    <property type="match status" value="1"/>
</dbReference>
<dbReference type="SUPFAM" id="SSF143011">
    <property type="entry name" value="RelE-like"/>
    <property type="match status" value="1"/>
</dbReference>
<evidence type="ECO:0000313" key="3">
    <source>
        <dbReference type="Proteomes" id="UP000198629"/>
    </source>
</evidence>
<dbReference type="EMBL" id="FNFX01000001">
    <property type="protein sequence ID" value="SDK23858.1"/>
    <property type="molecule type" value="Genomic_DNA"/>
</dbReference>
<dbReference type="Gene3D" id="3.30.2310.20">
    <property type="entry name" value="RelE-like"/>
    <property type="match status" value="1"/>
</dbReference>
<dbReference type="InterPro" id="IPR007712">
    <property type="entry name" value="RelE/ParE_toxin"/>
</dbReference>
<organism evidence="2 3">
    <name type="scientific">Methylophilus rhizosphaerae</name>
    <dbReference type="NCBI Taxonomy" id="492660"/>
    <lineage>
        <taxon>Bacteria</taxon>
        <taxon>Pseudomonadati</taxon>
        <taxon>Pseudomonadota</taxon>
        <taxon>Betaproteobacteria</taxon>
        <taxon>Nitrosomonadales</taxon>
        <taxon>Methylophilaceae</taxon>
        <taxon>Methylophilus</taxon>
    </lineage>
</organism>
<evidence type="ECO:0000313" key="2">
    <source>
        <dbReference type="EMBL" id="SDK23858.1"/>
    </source>
</evidence>
<gene>
    <name evidence="2" type="ORF">SAMN05192566_0757</name>
</gene>
<evidence type="ECO:0000256" key="1">
    <source>
        <dbReference type="ARBA" id="ARBA00022649"/>
    </source>
</evidence>
<reference evidence="3" key="1">
    <citation type="submission" date="2016-10" db="EMBL/GenBank/DDBJ databases">
        <authorList>
            <person name="Varghese N."/>
            <person name="Submissions S."/>
        </authorList>
    </citation>
    <scope>NUCLEOTIDE SEQUENCE [LARGE SCALE GENOMIC DNA]</scope>
    <source>
        <strain evidence="3">CBMB127</strain>
    </source>
</reference>
<dbReference type="STRING" id="492660.SAMN05192566_0757"/>
<accession>A0A1G9A978</accession>
<protein>
    <submittedName>
        <fullName evidence="2">Plasmid stabilization system protein ParE</fullName>
    </submittedName>
</protein>
<sequence length="103" mass="12234">MQVIFTQGAIDDLSDLKQSLKPELWKTTKKELEDKLKFIEKNPLAQPVPLELQDINSDFRQGLTRYCRIIYEVVEDNIYIYLICNQARDLNAVFFRRMSQHKI</sequence>
<name>A0A1G9A978_9PROT</name>
<proteinExistence type="predicted"/>
<keyword evidence="1" id="KW-1277">Toxin-antitoxin system</keyword>
<dbReference type="Proteomes" id="UP000198629">
    <property type="component" value="Unassembled WGS sequence"/>
</dbReference>